<dbReference type="AlphaFoldDB" id="A0AAN8QFI3"/>
<dbReference type="GO" id="GO:0005886">
    <property type="term" value="C:plasma membrane"/>
    <property type="evidence" value="ECO:0007669"/>
    <property type="project" value="UniProtKB-SubCell"/>
</dbReference>
<comment type="caution">
    <text evidence="19">The sequence shown here is derived from an EMBL/GenBank/DDBJ whole genome shotgun (WGS) entry which is preliminary data.</text>
</comment>
<keyword evidence="6" id="KW-1003">Cell membrane</keyword>
<keyword evidence="20" id="KW-1185">Reference proteome</keyword>
<evidence type="ECO:0000256" key="3">
    <source>
        <dbReference type="ARBA" id="ARBA00004644"/>
    </source>
</evidence>
<keyword evidence="11 17" id="KW-1133">Transmembrane helix</keyword>
<evidence type="ECO:0000256" key="10">
    <source>
        <dbReference type="ARBA" id="ARBA00022927"/>
    </source>
</evidence>
<keyword evidence="10" id="KW-0653">Protein transport</keyword>
<keyword evidence="8 17" id="KW-0812">Transmembrane</keyword>
<feature type="transmembrane region" description="Helical" evidence="17">
    <location>
        <begin position="111"/>
        <end position="131"/>
    </location>
</feature>
<evidence type="ECO:0000256" key="16">
    <source>
        <dbReference type="ARBA" id="ARBA00038169"/>
    </source>
</evidence>
<protein>
    <recommendedName>
        <fullName evidence="17">Secretory carrier-associated membrane protein</fullName>
        <shortName evidence="17">Secretory carrier membrane protein</shortName>
    </recommendedName>
</protein>
<dbReference type="GO" id="GO:0006887">
    <property type="term" value="P:exocytosis"/>
    <property type="evidence" value="ECO:0007669"/>
    <property type="project" value="UniProtKB-KW"/>
</dbReference>
<dbReference type="Proteomes" id="UP001356427">
    <property type="component" value="Unassembled WGS sequence"/>
</dbReference>
<evidence type="ECO:0000256" key="6">
    <source>
        <dbReference type="ARBA" id="ARBA00022475"/>
    </source>
</evidence>
<evidence type="ECO:0000256" key="14">
    <source>
        <dbReference type="ARBA" id="ARBA00023136"/>
    </source>
</evidence>
<accession>A0AAN8QFI3</accession>
<keyword evidence="7" id="KW-0268">Exocytosis</keyword>
<dbReference type="Pfam" id="PF04144">
    <property type="entry name" value="SCAMP"/>
    <property type="match status" value="1"/>
</dbReference>
<name>A0AAN8QFI3_9TELE</name>
<reference evidence="19 20" key="1">
    <citation type="submission" date="2021-04" db="EMBL/GenBank/DDBJ databases">
        <authorList>
            <person name="De Guttry C."/>
            <person name="Zahm M."/>
            <person name="Klopp C."/>
            <person name="Cabau C."/>
            <person name="Louis A."/>
            <person name="Berthelot C."/>
            <person name="Parey E."/>
            <person name="Roest Crollius H."/>
            <person name="Montfort J."/>
            <person name="Robinson-Rechavi M."/>
            <person name="Bucao C."/>
            <person name="Bouchez O."/>
            <person name="Gislard M."/>
            <person name="Lluch J."/>
            <person name="Milhes M."/>
            <person name="Lampietro C."/>
            <person name="Lopez Roques C."/>
            <person name="Donnadieu C."/>
            <person name="Braasch I."/>
            <person name="Desvignes T."/>
            <person name="Postlethwait J."/>
            <person name="Bobe J."/>
            <person name="Wedekind C."/>
            <person name="Guiguen Y."/>
        </authorList>
    </citation>
    <scope>NUCLEOTIDE SEQUENCE [LARGE SCALE GENOMIC DNA]</scope>
    <source>
        <strain evidence="19">Cs_M1</strain>
        <tissue evidence="19">Blood</tissue>
    </source>
</reference>
<evidence type="ECO:0000256" key="15">
    <source>
        <dbReference type="ARBA" id="ARBA00023329"/>
    </source>
</evidence>
<evidence type="ECO:0000313" key="19">
    <source>
        <dbReference type="EMBL" id="KAK6294633.1"/>
    </source>
</evidence>
<feature type="transmembrane region" description="Helical" evidence="17">
    <location>
        <begin position="84"/>
        <end position="105"/>
    </location>
</feature>
<keyword evidence="5 17" id="KW-0813">Transport</keyword>
<evidence type="ECO:0000256" key="5">
    <source>
        <dbReference type="ARBA" id="ARBA00022448"/>
    </source>
</evidence>
<dbReference type="EMBL" id="JAGTTL010000035">
    <property type="protein sequence ID" value="KAK6294633.1"/>
    <property type="molecule type" value="Genomic_DNA"/>
</dbReference>
<comment type="similarity">
    <text evidence="16">Belongs to the SCAMP family. SCAMP5 subfamily.</text>
</comment>
<evidence type="ECO:0000256" key="12">
    <source>
        <dbReference type="ARBA" id="ARBA00023018"/>
    </source>
</evidence>
<keyword evidence="9" id="KW-0967">Endosome</keyword>
<gene>
    <name evidence="19" type="ORF">J4Q44_G00354630</name>
</gene>
<feature type="transmembrane region" description="Helical" evidence="17">
    <location>
        <begin position="188"/>
        <end position="210"/>
    </location>
</feature>
<evidence type="ECO:0000256" key="11">
    <source>
        <dbReference type="ARBA" id="ARBA00022989"/>
    </source>
</evidence>
<feature type="region of interest" description="Disordered" evidence="18">
    <location>
        <begin position="1"/>
        <end position="21"/>
    </location>
</feature>
<evidence type="ECO:0000256" key="1">
    <source>
        <dbReference type="ARBA" id="ARBA00004166"/>
    </source>
</evidence>
<organism evidence="19 20">
    <name type="scientific">Coregonus suidteri</name>
    <dbReference type="NCBI Taxonomy" id="861788"/>
    <lineage>
        <taxon>Eukaryota</taxon>
        <taxon>Metazoa</taxon>
        <taxon>Chordata</taxon>
        <taxon>Craniata</taxon>
        <taxon>Vertebrata</taxon>
        <taxon>Euteleostomi</taxon>
        <taxon>Actinopterygii</taxon>
        <taxon>Neopterygii</taxon>
        <taxon>Teleostei</taxon>
        <taxon>Protacanthopterygii</taxon>
        <taxon>Salmoniformes</taxon>
        <taxon>Salmonidae</taxon>
        <taxon>Coregoninae</taxon>
        <taxon>Coregonus</taxon>
    </lineage>
</organism>
<sequence length="275" mass="31100">MGLLASSSRFQSKAPACQHKNQDRRRFKRLRTKTIRTTKSTLMAAENNFPPIPGFIPLQPCFYQDFDEEIPEQHRTMCKRLYHLWILHAITLAVNLVGCFVWMLGGGGVTNFGMAIIWLILFTPCSYVCWFRPIYKAFKTDSSFNFMAFFFVFMAQVGISIIQCIGIPGWGNCGWLATISFFSYNLWIALLMLIPTLFFTATATLSFIALTKVHNFYRGSGGSIGKAQEEWTTGAWKNPHIQQAAQQAAMGAATGAMMPDQQYSSNTPQYNDNQM</sequence>
<evidence type="ECO:0000256" key="4">
    <source>
        <dbReference type="ARBA" id="ARBA00004651"/>
    </source>
</evidence>
<dbReference type="GO" id="GO:0055038">
    <property type="term" value="C:recycling endosome membrane"/>
    <property type="evidence" value="ECO:0007669"/>
    <property type="project" value="UniProtKB-SubCell"/>
</dbReference>
<keyword evidence="14 17" id="KW-0472">Membrane</keyword>
<evidence type="ECO:0000256" key="13">
    <source>
        <dbReference type="ARBA" id="ARBA00023034"/>
    </source>
</evidence>
<evidence type="ECO:0000256" key="7">
    <source>
        <dbReference type="ARBA" id="ARBA00022483"/>
    </source>
</evidence>
<dbReference type="InterPro" id="IPR007273">
    <property type="entry name" value="SCAMP"/>
</dbReference>
<dbReference type="GO" id="GO:0015031">
    <property type="term" value="P:protein transport"/>
    <property type="evidence" value="ECO:0007669"/>
    <property type="project" value="UniProtKB-KW"/>
</dbReference>
<keyword evidence="13" id="KW-0333">Golgi apparatus</keyword>
<evidence type="ECO:0000256" key="18">
    <source>
        <dbReference type="SAM" id="MobiDB-lite"/>
    </source>
</evidence>
<feature type="transmembrane region" description="Helical" evidence="17">
    <location>
        <begin position="143"/>
        <end position="168"/>
    </location>
</feature>
<keyword evidence="12" id="KW-0770">Synapse</keyword>
<evidence type="ECO:0000313" key="20">
    <source>
        <dbReference type="Proteomes" id="UP001356427"/>
    </source>
</evidence>
<evidence type="ECO:0000256" key="2">
    <source>
        <dbReference type="ARBA" id="ARBA00004195"/>
    </source>
</evidence>
<dbReference type="GO" id="GO:0030672">
    <property type="term" value="C:synaptic vesicle membrane"/>
    <property type="evidence" value="ECO:0007669"/>
    <property type="project" value="UniProtKB-SubCell"/>
</dbReference>
<dbReference type="PANTHER" id="PTHR10687:SF5">
    <property type="entry name" value="SECRETORY CARRIER-ASSOCIATED MEMBRANE PROTEIN 5"/>
    <property type="match status" value="1"/>
</dbReference>
<dbReference type="GO" id="GO:0032588">
    <property type="term" value="C:trans-Golgi network membrane"/>
    <property type="evidence" value="ECO:0007669"/>
    <property type="project" value="TreeGrafter"/>
</dbReference>
<evidence type="ECO:0000256" key="17">
    <source>
        <dbReference type="RuleBase" id="RU363122"/>
    </source>
</evidence>
<proteinExistence type="inferred from homology"/>
<evidence type="ECO:0000256" key="9">
    <source>
        <dbReference type="ARBA" id="ARBA00022753"/>
    </source>
</evidence>
<keyword evidence="15" id="KW-0968">Cytoplasmic vesicle</keyword>
<comment type="subcellular location">
    <subcellularLocation>
        <location evidence="4">Cell membrane</location>
        <topology evidence="4">Multi-pass membrane protein</topology>
    </subcellularLocation>
    <subcellularLocation>
        <location evidence="3">Cytoplasmic vesicle</location>
        <location evidence="3">Secretory vesicle</location>
        <location evidence="3">Synaptic vesicle membrane</location>
        <topology evidence="3">Multi-pass membrane protein</topology>
    </subcellularLocation>
    <subcellularLocation>
        <location evidence="1">Golgi apparatus</location>
        <location evidence="1">trans-Golgi network membrane</location>
        <topology evidence="1">Multi-pass membrane protein</topology>
    </subcellularLocation>
    <subcellularLocation>
        <location evidence="17">Membrane</location>
        <topology evidence="17">Multi-pass membrane protein</topology>
    </subcellularLocation>
    <subcellularLocation>
        <location evidence="2">Recycling endosome membrane</location>
        <topology evidence="2">Multi-pass membrane protein</topology>
    </subcellularLocation>
</comment>
<evidence type="ECO:0000256" key="8">
    <source>
        <dbReference type="ARBA" id="ARBA00022692"/>
    </source>
</evidence>
<feature type="compositionally biased region" description="Polar residues" evidence="18">
    <location>
        <begin position="1"/>
        <end position="11"/>
    </location>
</feature>
<dbReference type="PANTHER" id="PTHR10687">
    <property type="entry name" value="SECRETORY CARRIER-ASSOCIATED MEMBRANE PROTEIN SCAMP"/>
    <property type="match status" value="1"/>
</dbReference>